<dbReference type="SUPFAM" id="SSF47729">
    <property type="entry name" value="IHF-like DNA-binding proteins"/>
    <property type="match status" value="1"/>
</dbReference>
<gene>
    <name evidence="2" type="ORF">TM448A00093_0087</name>
</gene>
<dbReference type="Pfam" id="PF00216">
    <property type="entry name" value="Bac_DNA_binding"/>
    <property type="match status" value="1"/>
</dbReference>
<dbReference type="InterPro" id="IPR010992">
    <property type="entry name" value="IHF-like_DNA-bd_dom_sf"/>
</dbReference>
<accession>A0A6H1ZAF9</accession>
<dbReference type="EMBL" id="MT143975">
    <property type="protein sequence ID" value="QJA44357.1"/>
    <property type="molecule type" value="Genomic_DNA"/>
</dbReference>
<dbReference type="GO" id="GO:0030527">
    <property type="term" value="F:structural constituent of chromatin"/>
    <property type="evidence" value="ECO:0007669"/>
    <property type="project" value="InterPro"/>
</dbReference>
<sequence length="143" mass="16907">MNNITKTPDEIPFYEKQQKPRRKSRVQISTFHQLCRRVAKNLKFPNRQIEVILTQFWQEALKDMLEGKKAQIGLGLISVTVHHRKAGYNPLSQARFKDRMVYRTKFQPNFALKKKLDALIGEEHYMAKYLRKMKEKQEADGGE</sequence>
<dbReference type="GO" id="GO:0003677">
    <property type="term" value="F:DNA binding"/>
    <property type="evidence" value="ECO:0007669"/>
    <property type="project" value="InterPro"/>
</dbReference>
<proteinExistence type="predicted"/>
<evidence type="ECO:0000313" key="2">
    <source>
        <dbReference type="EMBL" id="QJA44357.1"/>
    </source>
</evidence>
<dbReference type="Gene3D" id="4.10.520.10">
    <property type="entry name" value="IHF-like DNA-binding proteins"/>
    <property type="match status" value="1"/>
</dbReference>
<name>A0A6H1ZAF9_9ZZZZ</name>
<dbReference type="AlphaFoldDB" id="A0A6H1ZAF9"/>
<reference evidence="2" key="1">
    <citation type="submission" date="2020-03" db="EMBL/GenBank/DDBJ databases">
        <title>The deep terrestrial virosphere.</title>
        <authorList>
            <person name="Holmfeldt K."/>
            <person name="Nilsson E."/>
            <person name="Simone D."/>
            <person name="Lopez-Fernandez M."/>
            <person name="Wu X."/>
            <person name="de Brujin I."/>
            <person name="Lundin D."/>
            <person name="Andersson A."/>
            <person name="Bertilsson S."/>
            <person name="Dopson M."/>
        </authorList>
    </citation>
    <scope>NUCLEOTIDE SEQUENCE</scope>
    <source>
        <strain evidence="2">TM448A00093</strain>
    </source>
</reference>
<protein>
    <submittedName>
        <fullName evidence="2">Putative DNA binding protein</fullName>
    </submittedName>
</protein>
<organism evidence="2">
    <name type="scientific">viral metagenome</name>
    <dbReference type="NCBI Taxonomy" id="1070528"/>
    <lineage>
        <taxon>unclassified sequences</taxon>
        <taxon>metagenomes</taxon>
        <taxon>organismal metagenomes</taxon>
    </lineage>
</organism>
<evidence type="ECO:0000256" key="1">
    <source>
        <dbReference type="SAM" id="MobiDB-lite"/>
    </source>
</evidence>
<dbReference type="InterPro" id="IPR000119">
    <property type="entry name" value="Hist_DNA-bd"/>
</dbReference>
<feature type="region of interest" description="Disordered" evidence="1">
    <location>
        <begin position="1"/>
        <end position="22"/>
    </location>
</feature>